<feature type="chain" id="PRO_5039929777" evidence="1">
    <location>
        <begin position="22"/>
        <end position="212"/>
    </location>
</feature>
<name>A0A9K3LI70_9STRA</name>
<evidence type="ECO:0000313" key="2">
    <source>
        <dbReference type="EMBL" id="KAG7362855.1"/>
    </source>
</evidence>
<feature type="signal peptide" evidence="1">
    <location>
        <begin position="1"/>
        <end position="21"/>
    </location>
</feature>
<dbReference type="Proteomes" id="UP000693970">
    <property type="component" value="Unassembled WGS sequence"/>
</dbReference>
<dbReference type="EMBL" id="JAGRRH010000010">
    <property type="protein sequence ID" value="KAG7362855.1"/>
    <property type="molecule type" value="Genomic_DNA"/>
</dbReference>
<dbReference type="OrthoDB" id="10505929at2759"/>
<proteinExistence type="predicted"/>
<protein>
    <submittedName>
        <fullName evidence="2">Uncharacterized protein</fullName>
    </submittedName>
</protein>
<organism evidence="2 3">
    <name type="scientific">Nitzschia inconspicua</name>
    <dbReference type="NCBI Taxonomy" id="303405"/>
    <lineage>
        <taxon>Eukaryota</taxon>
        <taxon>Sar</taxon>
        <taxon>Stramenopiles</taxon>
        <taxon>Ochrophyta</taxon>
        <taxon>Bacillariophyta</taxon>
        <taxon>Bacillariophyceae</taxon>
        <taxon>Bacillariophycidae</taxon>
        <taxon>Bacillariales</taxon>
        <taxon>Bacillariaceae</taxon>
        <taxon>Nitzschia</taxon>
    </lineage>
</organism>
<comment type="caution">
    <text evidence="2">The sequence shown here is derived from an EMBL/GenBank/DDBJ whole genome shotgun (WGS) entry which is preliminary data.</text>
</comment>
<reference evidence="2" key="1">
    <citation type="journal article" date="2021" name="Sci. Rep.">
        <title>Diploid genomic architecture of Nitzschia inconspicua, an elite biomass production diatom.</title>
        <authorList>
            <person name="Oliver A."/>
            <person name="Podell S."/>
            <person name="Pinowska A."/>
            <person name="Traller J.C."/>
            <person name="Smith S.R."/>
            <person name="McClure R."/>
            <person name="Beliaev A."/>
            <person name="Bohutskyi P."/>
            <person name="Hill E.A."/>
            <person name="Rabines A."/>
            <person name="Zheng H."/>
            <person name="Allen L.Z."/>
            <person name="Kuo A."/>
            <person name="Grigoriev I.V."/>
            <person name="Allen A.E."/>
            <person name="Hazlebeck D."/>
            <person name="Allen E.E."/>
        </authorList>
    </citation>
    <scope>NUCLEOTIDE SEQUENCE</scope>
    <source>
        <strain evidence="2">Hildebrandi</strain>
    </source>
</reference>
<keyword evidence="3" id="KW-1185">Reference proteome</keyword>
<dbReference type="AlphaFoldDB" id="A0A9K3LI70"/>
<keyword evidence="1" id="KW-0732">Signal</keyword>
<evidence type="ECO:0000256" key="1">
    <source>
        <dbReference type="SAM" id="SignalP"/>
    </source>
</evidence>
<sequence>MNSFVRFSLAVLAMAVSSADAAAYVSTTVVCLDESLDEVCVGNSFFTSPSPGLICEDPEDLENCEPIYEGGWSWEYRFIEGFEDGTDLTLEDPDDVAAAETGLVVMVTLDDDQSACEIMVGNETCVECSAAECTGLNITYDCTNIDMGSMSMDCTEVEPIFYPFEMYNETDGNGTTTDDVVGGGSTSSCPLVSTAKIVLASLIAGATGLLVF</sequence>
<evidence type="ECO:0000313" key="3">
    <source>
        <dbReference type="Proteomes" id="UP000693970"/>
    </source>
</evidence>
<reference evidence="2" key="2">
    <citation type="submission" date="2021-04" db="EMBL/GenBank/DDBJ databases">
        <authorList>
            <person name="Podell S."/>
        </authorList>
    </citation>
    <scope>NUCLEOTIDE SEQUENCE</scope>
    <source>
        <strain evidence="2">Hildebrandi</strain>
    </source>
</reference>
<gene>
    <name evidence="2" type="ORF">IV203_026215</name>
</gene>
<accession>A0A9K3LI70</accession>